<name>A0ABX5KYR4_9BURK</name>
<evidence type="ECO:0000313" key="3">
    <source>
        <dbReference type="Proteomes" id="UP000245712"/>
    </source>
</evidence>
<feature type="non-terminal residue" evidence="2">
    <location>
        <position position="39"/>
    </location>
</feature>
<accession>A0ABX5KYR4</accession>
<gene>
    <name evidence="2" type="ORF">C7402_101792</name>
    <name evidence="1" type="ORF">C7402_121152</name>
</gene>
<proteinExistence type="predicted"/>
<evidence type="ECO:0008006" key="4">
    <source>
        <dbReference type="Google" id="ProtNLM"/>
    </source>
</evidence>
<dbReference type="EMBL" id="QEOB01000021">
    <property type="protein sequence ID" value="PVX73653.1"/>
    <property type="molecule type" value="Genomic_DNA"/>
</dbReference>
<sequence>MAAADYYSQVQQAYIAYYGRPADPAGLIYWANQLNQAGG</sequence>
<comment type="caution">
    <text evidence="2">The sequence shown here is derived from an EMBL/GenBank/DDBJ whole genome shotgun (WGS) entry which is preliminary data.</text>
</comment>
<evidence type="ECO:0000313" key="1">
    <source>
        <dbReference type="EMBL" id="PVX73653.1"/>
    </source>
</evidence>
<protein>
    <recommendedName>
        <fullName evidence="4">DUF4214 domain-containing protein</fullName>
    </recommendedName>
</protein>
<organism evidence="2 3">
    <name type="scientific">Paraburkholderia unamae</name>
    <dbReference type="NCBI Taxonomy" id="219649"/>
    <lineage>
        <taxon>Bacteria</taxon>
        <taxon>Pseudomonadati</taxon>
        <taxon>Pseudomonadota</taxon>
        <taxon>Betaproteobacteria</taxon>
        <taxon>Burkholderiales</taxon>
        <taxon>Burkholderiaceae</taxon>
        <taxon>Paraburkholderia</taxon>
    </lineage>
</organism>
<keyword evidence="3" id="KW-1185">Reference proteome</keyword>
<dbReference type="EMBL" id="QEOB01000001">
    <property type="protein sequence ID" value="PVX98074.1"/>
    <property type="molecule type" value="Genomic_DNA"/>
</dbReference>
<dbReference type="Proteomes" id="UP000245712">
    <property type="component" value="Unassembled WGS sequence"/>
</dbReference>
<evidence type="ECO:0000313" key="2">
    <source>
        <dbReference type="EMBL" id="PVX98074.1"/>
    </source>
</evidence>
<reference evidence="2 3" key="1">
    <citation type="submission" date="2018-05" db="EMBL/GenBank/DDBJ databases">
        <title>Genomic Encyclopedia of Type Strains, Phase IV (KMG-V): Genome sequencing to study the core and pangenomes of soil and plant-associated prokaryotes.</title>
        <authorList>
            <person name="Whitman W."/>
        </authorList>
    </citation>
    <scope>NUCLEOTIDE SEQUENCE [LARGE SCALE GENOMIC DNA]</scope>
    <source>
        <strain evidence="2 3">SCZa-39</strain>
    </source>
</reference>